<evidence type="ECO:0000313" key="2">
    <source>
        <dbReference type="EMBL" id="MBB6254513.1"/>
    </source>
</evidence>
<proteinExistence type="predicted"/>
<dbReference type="Pfam" id="PF01636">
    <property type="entry name" value="APH"/>
    <property type="match status" value="1"/>
</dbReference>
<dbReference type="InterPro" id="IPR011009">
    <property type="entry name" value="Kinase-like_dom_sf"/>
</dbReference>
<organism evidence="2 3">
    <name type="scientific">Nitrospirillum iridis</name>
    <dbReference type="NCBI Taxonomy" id="765888"/>
    <lineage>
        <taxon>Bacteria</taxon>
        <taxon>Pseudomonadati</taxon>
        <taxon>Pseudomonadota</taxon>
        <taxon>Alphaproteobacteria</taxon>
        <taxon>Rhodospirillales</taxon>
        <taxon>Azospirillaceae</taxon>
        <taxon>Nitrospirillum</taxon>
    </lineage>
</organism>
<dbReference type="EMBL" id="JACIIZ010000017">
    <property type="protein sequence ID" value="MBB6254513.1"/>
    <property type="molecule type" value="Genomic_DNA"/>
</dbReference>
<dbReference type="SUPFAM" id="SSF56112">
    <property type="entry name" value="Protein kinase-like (PK-like)"/>
    <property type="match status" value="1"/>
</dbReference>
<feature type="domain" description="Aminoglycoside phosphotransferase" evidence="1">
    <location>
        <begin position="109"/>
        <end position="174"/>
    </location>
</feature>
<dbReference type="InterPro" id="IPR002575">
    <property type="entry name" value="Aminoglycoside_PTrfase"/>
</dbReference>
<dbReference type="RefSeq" id="WP_184806985.1">
    <property type="nucleotide sequence ID" value="NZ_JACIIZ010000017.1"/>
</dbReference>
<name>A0A7X0B2G8_9PROT</name>
<dbReference type="Gene3D" id="3.90.1200.10">
    <property type="match status" value="1"/>
</dbReference>
<protein>
    <recommendedName>
        <fullName evidence="1">Aminoglycoside phosphotransferase domain-containing protein</fullName>
    </recommendedName>
</protein>
<keyword evidence="3" id="KW-1185">Reference proteome</keyword>
<evidence type="ECO:0000259" key="1">
    <source>
        <dbReference type="Pfam" id="PF01636"/>
    </source>
</evidence>
<gene>
    <name evidence="2" type="ORF">FHS74_005102</name>
</gene>
<comment type="caution">
    <text evidence="2">The sequence shown here is derived from an EMBL/GenBank/DDBJ whole genome shotgun (WGS) entry which is preliminary data.</text>
</comment>
<dbReference type="Proteomes" id="UP000539175">
    <property type="component" value="Unassembled WGS sequence"/>
</dbReference>
<evidence type="ECO:0000313" key="3">
    <source>
        <dbReference type="Proteomes" id="UP000539175"/>
    </source>
</evidence>
<accession>A0A7X0B2G8</accession>
<sequence length="232" mass="25582">MGMKAATGEEVALRGGRTTPGIVRVGDTVRRPRQANHRFVRHLLEHLAASGFDGVPRHLGQDEAGREIFSFIEGDVPDELGFISDDALHDAATLIRRFHDLGADLAAASQVGAEVICHNDLSPCNFVFRAEIPVAMIDFDATAPGTRAWDLGYAAWLWLDLGSTDVAPAAQRRRLDLFADAYGDIATPTILGATMERQETLAMEARRQGKRDMADWAMHCLHWTRRHAVDLE</sequence>
<reference evidence="2 3" key="1">
    <citation type="submission" date="2020-08" db="EMBL/GenBank/DDBJ databases">
        <title>Genomic Encyclopedia of Type Strains, Phase IV (KMG-IV): sequencing the most valuable type-strain genomes for metagenomic binning, comparative biology and taxonomic classification.</title>
        <authorList>
            <person name="Goeker M."/>
        </authorList>
    </citation>
    <scope>NUCLEOTIDE SEQUENCE [LARGE SCALE GENOMIC DNA]</scope>
    <source>
        <strain evidence="2 3">DSM 22198</strain>
    </source>
</reference>
<dbReference type="AlphaFoldDB" id="A0A7X0B2G8"/>